<proteinExistence type="inferred from homology"/>
<feature type="non-terminal residue" evidence="7">
    <location>
        <position position="301"/>
    </location>
</feature>
<dbReference type="InterPro" id="IPR050738">
    <property type="entry name" value="Sulfatase"/>
</dbReference>
<organism evidence="7 8">
    <name type="scientific">Aporhodopirellula aestuarii</name>
    <dbReference type="NCBI Taxonomy" id="2950107"/>
    <lineage>
        <taxon>Bacteria</taxon>
        <taxon>Pseudomonadati</taxon>
        <taxon>Planctomycetota</taxon>
        <taxon>Planctomycetia</taxon>
        <taxon>Pirellulales</taxon>
        <taxon>Pirellulaceae</taxon>
        <taxon>Aporhodopirellula</taxon>
    </lineage>
</organism>
<gene>
    <name evidence="7" type="ORF">NB063_31785</name>
</gene>
<evidence type="ECO:0000256" key="5">
    <source>
        <dbReference type="SAM" id="SignalP"/>
    </source>
</evidence>
<dbReference type="PANTHER" id="PTHR42693">
    <property type="entry name" value="ARYLSULFATASE FAMILY MEMBER"/>
    <property type="match status" value="1"/>
</dbReference>
<dbReference type="EMBL" id="JAMQBK010000145">
    <property type="protein sequence ID" value="MCM2375227.1"/>
    <property type="molecule type" value="Genomic_DNA"/>
</dbReference>
<dbReference type="RefSeq" id="WP_250933834.1">
    <property type="nucleotide sequence ID" value="NZ_JAMQBK010000145.1"/>
</dbReference>
<comment type="caution">
    <text evidence="7">The sequence shown here is derived from an EMBL/GenBank/DDBJ whole genome shotgun (WGS) entry which is preliminary data.</text>
</comment>
<keyword evidence="2" id="KW-0479">Metal-binding</keyword>
<sequence>MIRNLAYSFTVLVAFANVHSTSSASNQTQPNVLIIVTDDQGYGDMSCHGNPWLKTPHLDRLHAESVRLQNYHVDPVCTPTRAALMTGRYSTRVGAWAVTEGRQLLRADEVTMADVFSASGYRTGMFGKWHLGDPWPYAPRFRGFQNVVRHLSGGIDEIGNPITNDYFDDTYYRDGTLDRIEGYCTDVFFEECQRFIAEKSDQRFFAYLPLNAMHSPHTVDERYSAPFTAQGHSDTRAKFFGQIINFDENLGRLLDSLDTQGIADNTIVIFMSDNGTAAGVDTGNPKDGFNAGMRGRAIAPH</sequence>
<evidence type="ECO:0000256" key="4">
    <source>
        <dbReference type="ARBA" id="ARBA00022837"/>
    </source>
</evidence>
<name>A0ABT0UER7_9BACT</name>
<feature type="signal peptide" evidence="5">
    <location>
        <begin position="1"/>
        <end position="24"/>
    </location>
</feature>
<keyword evidence="5" id="KW-0732">Signal</keyword>
<dbReference type="Pfam" id="PF00884">
    <property type="entry name" value="Sulfatase"/>
    <property type="match status" value="1"/>
</dbReference>
<dbReference type="PANTHER" id="PTHR42693:SF53">
    <property type="entry name" value="ENDO-4-O-SULFATASE"/>
    <property type="match status" value="1"/>
</dbReference>
<evidence type="ECO:0000259" key="6">
    <source>
        <dbReference type="Pfam" id="PF00884"/>
    </source>
</evidence>
<dbReference type="Gene3D" id="3.40.720.10">
    <property type="entry name" value="Alkaline Phosphatase, subunit A"/>
    <property type="match status" value="1"/>
</dbReference>
<keyword evidence="3" id="KW-0378">Hydrolase</keyword>
<keyword evidence="8" id="KW-1185">Reference proteome</keyword>
<dbReference type="PROSITE" id="PS00523">
    <property type="entry name" value="SULFATASE_1"/>
    <property type="match status" value="1"/>
</dbReference>
<feature type="domain" description="Sulfatase N-terminal" evidence="6">
    <location>
        <begin position="30"/>
        <end position="280"/>
    </location>
</feature>
<evidence type="ECO:0000313" key="7">
    <source>
        <dbReference type="EMBL" id="MCM2375227.1"/>
    </source>
</evidence>
<dbReference type="InterPro" id="IPR024607">
    <property type="entry name" value="Sulfatase_CS"/>
</dbReference>
<dbReference type="SUPFAM" id="SSF53649">
    <property type="entry name" value="Alkaline phosphatase-like"/>
    <property type="match status" value="1"/>
</dbReference>
<evidence type="ECO:0000256" key="3">
    <source>
        <dbReference type="ARBA" id="ARBA00022801"/>
    </source>
</evidence>
<comment type="similarity">
    <text evidence="1">Belongs to the sulfatase family.</text>
</comment>
<dbReference type="InterPro" id="IPR017850">
    <property type="entry name" value="Alkaline_phosphatase_core_sf"/>
</dbReference>
<reference evidence="7 8" key="1">
    <citation type="journal article" date="2022" name="Syst. Appl. Microbiol.">
        <title>Rhodopirellula aestuarii sp. nov., a novel member of the genus Rhodopirellula isolated from brackish sediments collected in the Tagus River estuary, Portugal.</title>
        <authorList>
            <person name="Vitorino I.R."/>
            <person name="Klimek D."/>
            <person name="Calusinska M."/>
            <person name="Lobo-da-Cunha A."/>
            <person name="Vasconcelos V."/>
            <person name="Lage O.M."/>
        </authorList>
    </citation>
    <scope>NUCLEOTIDE SEQUENCE [LARGE SCALE GENOMIC DNA]</scope>
    <source>
        <strain evidence="7 8">ICT_H3.1</strain>
    </source>
</reference>
<feature type="chain" id="PRO_5047135616" evidence="5">
    <location>
        <begin position="25"/>
        <end position="301"/>
    </location>
</feature>
<dbReference type="Proteomes" id="UP001202961">
    <property type="component" value="Unassembled WGS sequence"/>
</dbReference>
<dbReference type="InterPro" id="IPR000917">
    <property type="entry name" value="Sulfatase_N"/>
</dbReference>
<accession>A0ABT0UER7</accession>
<evidence type="ECO:0000313" key="8">
    <source>
        <dbReference type="Proteomes" id="UP001202961"/>
    </source>
</evidence>
<evidence type="ECO:0000256" key="2">
    <source>
        <dbReference type="ARBA" id="ARBA00022723"/>
    </source>
</evidence>
<evidence type="ECO:0000256" key="1">
    <source>
        <dbReference type="ARBA" id="ARBA00008779"/>
    </source>
</evidence>
<protein>
    <submittedName>
        <fullName evidence="7">Sulfatase-like hydrolase/transferase</fullName>
    </submittedName>
</protein>
<keyword evidence="4" id="KW-0106">Calcium</keyword>